<comment type="subcellular location">
    <subcellularLocation>
        <location evidence="1">Membrane</location>
        <topology evidence="1">Multi-pass membrane protein</topology>
    </subcellularLocation>
</comment>
<feature type="transmembrane region" description="Helical" evidence="7">
    <location>
        <begin position="99"/>
        <end position="121"/>
    </location>
</feature>
<keyword evidence="10" id="KW-1185">Reference proteome</keyword>
<feature type="region of interest" description="Disordered" evidence="6">
    <location>
        <begin position="262"/>
        <end position="287"/>
    </location>
</feature>
<dbReference type="PANTHER" id="PTHR33048:SF47">
    <property type="entry name" value="INTEGRAL MEMBRANE PROTEIN-RELATED"/>
    <property type="match status" value="1"/>
</dbReference>
<keyword evidence="4 7" id="KW-0472">Membrane</keyword>
<evidence type="ECO:0000313" key="9">
    <source>
        <dbReference type="EMBL" id="KUI73890.1"/>
    </source>
</evidence>
<dbReference type="PANTHER" id="PTHR33048">
    <property type="entry name" value="PTH11-LIKE INTEGRAL MEMBRANE PROTEIN (AFU_ORTHOLOGUE AFUA_5G11245)"/>
    <property type="match status" value="1"/>
</dbReference>
<evidence type="ECO:0000256" key="7">
    <source>
        <dbReference type="SAM" id="Phobius"/>
    </source>
</evidence>
<feature type="domain" description="Rhodopsin" evidence="8">
    <location>
        <begin position="27"/>
        <end position="153"/>
    </location>
</feature>
<dbReference type="Pfam" id="PF20684">
    <property type="entry name" value="Fung_rhodopsin"/>
    <property type="match status" value="1"/>
</dbReference>
<dbReference type="Proteomes" id="UP000078559">
    <property type="component" value="Chromosome 11"/>
</dbReference>
<dbReference type="InterPro" id="IPR049326">
    <property type="entry name" value="Rhodopsin_dom_fungi"/>
</dbReference>
<evidence type="ECO:0000256" key="4">
    <source>
        <dbReference type="ARBA" id="ARBA00023136"/>
    </source>
</evidence>
<evidence type="ECO:0000256" key="1">
    <source>
        <dbReference type="ARBA" id="ARBA00004141"/>
    </source>
</evidence>
<name>A0A194WCN7_CYTMA</name>
<keyword evidence="3 7" id="KW-1133">Transmembrane helix</keyword>
<dbReference type="EMBL" id="CM003108">
    <property type="protein sequence ID" value="KUI73890.1"/>
    <property type="molecule type" value="Genomic_DNA"/>
</dbReference>
<feature type="transmembrane region" description="Helical" evidence="7">
    <location>
        <begin position="43"/>
        <end position="65"/>
    </location>
</feature>
<feature type="transmembrane region" description="Helical" evidence="7">
    <location>
        <begin position="12"/>
        <end position="31"/>
    </location>
</feature>
<evidence type="ECO:0000313" key="10">
    <source>
        <dbReference type="Proteomes" id="UP000078559"/>
    </source>
</evidence>
<protein>
    <recommendedName>
        <fullName evidence="8">Rhodopsin domain-containing protein</fullName>
    </recommendedName>
</protein>
<accession>A0A194WCN7</accession>
<sequence>MALYHEGVRSLAVTMACLIISVLAVFLRFWCKLVLKTGLHGDDWCILVGIIAHAGGTCGWIWGIYTGSHGQDMPEIIAQFSASPTEENLHQIENYLESLFISATFSYLVLYSVKMSILLLYRRIFSTRRYRTTSTILMAIASACSTITNIIRIYYSYQPHNKYLVFSKTTLWTNIHVMTTIVCACLPVYTPVRALADRLITSLRETCNSTWKSMFTRSKPKASAYHRTGLELSGYKDGVSDVNLVLSPKSTTTRIVAFHRSEASQASTSPHGGISRTTKVERSVEFV</sequence>
<evidence type="ECO:0000256" key="2">
    <source>
        <dbReference type="ARBA" id="ARBA00022692"/>
    </source>
</evidence>
<dbReference type="InterPro" id="IPR052337">
    <property type="entry name" value="SAT4-like"/>
</dbReference>
<gene>
    <name evidence="9" type="ORF">VM1G_09488</name>
</gene>
<evidence type="ECO:0000256" key="5">
    <source>
        <dbReference type="ARBA" id="ARBA00038359"/>
    </source>
</evidence>
<dbReference type="GO" id="GO:0016020">
    <property type="term" value="C:membrane"/>
    <property type="evidence" value="ECO:0007669"/>
    <property type="project" value="UniProtKB-SubCell"/>
</dbReference>
<organism evidence="9 10">
    <name type="scientific">Cytospora mali</name>
    <name type="common">Apple Valsa canker fungus</name>
    <name type="synonym">Valsa mali</name>
    <dbReference type="NCBI Taxonomy" id="578113"/>
    <lineage>
        <taxon>Eukaryota</taxon>
        <taxon>Fungi</taxon>
        <taxon>Dikarya</taxon>
        <taxon>Ascomycota</taxon>
        <taxon>Pezizomycotina</taxon>
        <taxon>Sordariomycetes</taxon>
        <taxon>Sordariomycetidae</taxon>
        <taxon>Diaporthales</taxon>
        <taxon>Cytosporaceae</taxon>
        <taxon>Cytospora</taxon>
    </lineage>
</organism>
<feature type="compositionally biased region" description="Basic and acidic residues" evidence="6">
    <location>
        <begin position="278"/>
        <end position="287"/>
    </location>
</feature>
<dbReference type="AlphaFoldDB" id="A0A194WCN7"/>
<evidence type="ECO:0000256" key="6">
    <source>
        <dbReference type="SAM" id="MobiDB-lite"/>
    </source>
</evidence>
<feature type="transmembrane region" description="Helical" evidence="7">
    <location>
        <begin position="175"/>
        <end position="196"/>
    </location>
</feature>
<feature type="transmembrane region" description="Helical" evidence="7">
    <location>
        <begin position="133"/>
        <end position="155"/>
    </location>
</feature>
<comment type="similarity">
    <text evidence="5">Belongs to the SAT4 family.</text>
</comment>
<proteinExistence type="inferred from homology"/>
<dbReference type="OrthoDB" id="5329176at2759"/>
<evidence type="ECO:0000256" key="3">
    <source>
        <dbReference type="ARBA" id="ARBA00022989"/>
    </source>
</evidence>
<reference evidence="9" key="1">
    <citation type="submission" date="2014-12" db="EMBL/GenBank/DDBJ databases">
        <title>Genome Sequence of Valsa Canker Pathogens Uncovers a Specific Adaption of Colonization on Woody Bark.</title>
        <authorList>
            <person name="Yin Z."/>
            <person name="Liu H."/>
            <person name="Gao X."/>
            <person name="Li Z."/>
            <person name="Song N."/>
            <person name="Ke X."/>
            <person name="Dai Q."/>
            <person name="Wu Y."/>
            <person name="Sun Y."/>
            <person name="Xu J.-R."/>
            <person name="Kang Z.K."/>
            <person name="Wang L."/>
            <person name="Huang L."/>
        </authorList>
    </citation>
    <scope>NUCLEOTIDE SEQUENCE [LARGE SCALE GENOMIC DNA]</scope>
    <source>
        <strain evidence="9">03-8</strain>
    </source>
</reference>
<keyword evidence="2 7" id="KW-0812">Transmembrane</keyword>
<evidence type="ECO:0000259" key="8">
    <source>
        <dbReference type="Pfam" id="PF20684"/>
    </source>
</evidence>